<name>A0AAW2HCM3_9NEOP</name>
<protein>
    <submittedName>
        <fullName evidence="2">Uncharacterized protein</fullName>
    </submittedName>
</protein>
<proteinExistence type="predicted"/>
<organism evidence="2">
    <name type="scientific">Menopon gallinae</name>
    <name type="common">poultry shaft louse</name>
    <dbReference type="NCBI Taxonomy" id="328185"/>
    <lineage>
        <taxon>Eukaryota</taxon>
        <taxon>Metazoa</taxon>
        <taxon>Ecdysozoa</taxon>
        <taxon>Arthropoda</taxon>
        <taxon>Hexapoda</taxon>
        <taxon>Insecta</taxon>
        <taxon>Pterygota</taxon>
        <taxon>Neoptera</taxon>
        <taxon>Paraneoptera</taxon>
        <taxon>Psocodea</taxon>
        <taxon>Troctomorpha</taxon>
        <taxon>Phthiraptera</taxon>
        <taxon>Amblycera</taxon>
        <taxon>Menoponidae</taxon>
        <taxon>Menopon</taxon>
    </lineage>
</organism>
<feature type="compositionally biased region" description="Pro residues" evidence="1">
    <location>
        <begin position="9"/>
        <end position="22"/>
    </location>
</feature>
<evidence type="ECO:0000256" key="1">
    <source>
        <dbReference type="SAM" id="MobiDB-lite"/>
    </source>
</evidence>
<accession>A0AAW2HCM3</accession>
<dbReference type="EMBL" id="JARGDH010000005">
    <property type="protein sequence ID" value="KAL0267426.1"/>
    <property type="molecule type" value="Genomic_DNA"/>
</dbReference>
<comment type="caution">
    <text evidence="2">The sequence shown here is derived from an EMBL/GenBank/DDBJ whole genome shotgun (WGS) entry which is preliminary data.</text>
</comment>
<dbReference type="AlphaFoldDB" id="A0AAW2HCM3"/>
<evidence type="ECO:0000313" key="2">
    <source>
        <dbReference type="EMBL" id="KAL0267426.1"/>
    </source>
</evidence>
<sequence length="169" mass="18194">MSGWGWGGGPPPPYTPSPPPILNPRRAASPRGPGVPPRSGYSSPTPRYPPSPYCPSPVPRFAASPLPRPYYPQSPVMCPSPEYYYSPYEGMYHPVDVSASAYTGVPLEPPAPLDETRATAEIIAAQSQDYVDEKLAEYQATIYLLQGESSLPPVNLIPPPAWIGTALTN</sequence>
<feature type="compositionally biased region" description="Low complexity" evidence="1">
    <location>
        <begin position="24"/>
        <end position="45"/>
    </location>
</feature>
<gene>
    <name evidence="2" type="ORF">PYX00_009702</name>
</gene>
<feature type="region of interest" description="Disordered" evidence="1">
    <location>
        <begin position="1"/>
        <end position="49"/>
    </location>
</feature>
<reference evidence="2" key="1">
    <citation type="journal article" date="2024" name="Gigascience">
        <title>Chromosome-level genome of the poultry shaft louse Menopon gallinae provides insight into the host-switching and adaptive evolution of parasitic lice.</title>
        <authorList>
            <person name="Xu Y."/>
            <person name="Ma L."/>
            <person name="Liu S."/>
            <person name="Liang Y."/>
            <person name="Liu Q."/>
            <person name="He Z."/>
            <person name="Tian L."/>
            <person name="Duan Y."/>
            <person name="Cai W."/>
            <person name="Li H."/>
            <person name="Song F."/>
        </authorList>
    </citation>
    <scope>NUCLEOTIDE SEQUENCE</scope>
    <source>
        <strain evidence="2">Cailab_2023a</strain>
    </source>
</reference>